<dbReference type="GO" id="GO:0016627">
    <property type="term" value="F:oxidoreductase activity, acting on the CH-CH group of donors"/>
    <property type="evidence" value="ECO:0007669"/>
    <property type="project" value="TreeGrafter"/>
</dbReference>
<dbReference type="EMBL" id="WEGI01000010">
    <property type="protein sequence ID" value="MQY29177.1"/>
    <property type="molecule type" value="Genomic_DNA"/>
</dbReference>
<name>A0A7K0DUH7_9NOCA</name>
<dbReference type="AlphaFoldDB" id="A0A7K0DUH7"/>
<evidence type="ECO:0000256" key="1">
    <source>
        <dbReference type="ARBA" id="ARBA00023002"/>
    </source>
</evidence>
<organism evidence="2 3">
    <name type="scientific">Nocardia aurantia</name>
    <dbReference type="NCBI Taxonomy" id="2585199"/>
    <lineage>
        <taxon>Bacteria</taxon>
        <taxon>Bacillati</taxon>
        <taxon>Actinomycetota</taxon>
        <taxon>Actinomycetes</taxon>
        <taxon>Mycobacteriales</taxon>
        <taxon>Nocardiaceae</taxon>
        <taxon>Nocardia</taxon>
    </lineage>
</organism>
<accession>A0A7K0DUH7</accession>
<reference evidence="2 3" key="1">
    <citation type="submission" date="2019-10" db="EMBL/GenBank/DDBJ databases">
        <title>Nocardia macrotermitis sp. nov. and Nocardia aurantia sp. nov., isolated from the gut of fungus growing-termite Macrotermes natalensis.</title>
        <authorList>
            <person name="Benndorf R."/>
            <person name="Schwitalla J."/>
            <person name="Martin K."/>
            <person name="De Beer W."/>
            <person name="Kaster A.-K."/>
            <person name="Vollmers J."/>
            <person name="Poulsen M."/>
            <person name="Beemelmanns C."/>
        </authorList>
    </citation>
    <scope>NUCLEOTIDE SEQUENCE [LARGE SCALE GENOMIC DNA]</scope>
    <source>
        <strain evidence="2 3">RB56</strain>
    </source>
</reference>
<dbReference type="PANTHER" id="PTHR35176:SF2">
    <property type="entry name" value="F420H(2)-DEPENDENT REDUCTASE RV1155"/>
    <property type="match status" value="1"/>
</dbReference>
<dbReference type="InterPro" id="IPR052019">
    <property type="entry name" value="F420H2_bilvrd_red/Heme_oxyg"/>
</dbReference>
<sequence>MTDLADFARLADRSNGLCVVSTLRADNTIQSTLVNVGVLRHPGTGADVVGLVVFGTSRKLANLRARPRATIVAHAGWQWATVEGPVWIAGPDDPAPGVDAEGLRLLLREVFTAAGGTHDDWDEYDRVMLAERRTVLLVTPERVYSNG</sequence>
<dbReference type="SUPFAM" id="SSF50475">
    <property type="entry name" value="FMN-binding split barrel"/>
    <property type="match status" value="1"/>
</dbReference>
<dbReference type="PANTHER" id="PTHR35176">
    <property type="entry name" value="HEME OXYGENASE HI_0854-RELATED"/>
    <property type="match status" value="1"/>
</dbReference>
<keyword evidence="3" id="KW-1185">Reference proteome</keyword>
<evidence type="ECO:0000313" key="3">
    <source>
        <dbReference type="Proteomes" id="UP000431401"/>
    </source>
</evidence>
<dbReference type="InterPro" id="IPR012349">
    <property type="entry name" value="Split_barrel_FMN-bd"/>
</dbReference>
<comment type="caution">
    <text evidence="2">The sequence shown here is derived from an EMBL/GenBank/DDBJ whole genome shotgun (WGS) entry which is preliminary data.</text>
</comment>
<dbReference type="Gene3D" id="2.30.110.10">
    <property type="entry name" value="Electron Transport, Fmn-binding Protein, Chain A"/>
    <property type="match status" value="1"/>
</dbReference>
<evidence type="ECO:0008006" key="4">
    <source>
        <dbReference type="Google" id="ProtNLM"/>
    </source>
</evidence>
<proteinExistence type="predicted"/>
<dbReference type="NCBIfam" id="TIGR03618">
    <property type="entry name" value="Rv1155_F420"/>
    <property type="match status" value="1"/>
</dbReference>
<dbReference type="RefSeq" id="WP_319943436.1">
    <property type="nucleotide sequence ID" value="NZ_WEGI01000010.1"/>
</dbReference>
<gene>
    <name evidence="2" type="ORF">NRB56_47670</name>
</gene>
<keyword evidence="1" id="KW-0560">Oxidoreductase</keyword>
<protein>
    <recommendedName>
        <fullName evidence="4">Pyridoxamine 5'-phosphate oxidase</fullName>
    </recommendedName>
</protein>
<dbReference type="GO" id="GO:0070967">
    <property type="term" value="F:coenzyme F420 binding"/>
    <property type="evidence" value="ECO:0007669"/>
    <property type="project" value="TreeGrafter"/>
</dbReference>
<evidence type="ECO:0000313" key="2">
    <source>
        <dbReference type="EMBL" id="MQY29177.1"/>
    </source>
</evidence>
<dbReference type="Proteomes" id="UP000431401">
    <property type="component" value="Unassembled WGS sequence"/>
</dbReference>
<dbReference type="GO" id="GO:0005829">
    <property type="term" value="C:cytosol"/>
    <property type="evidence" value="ECO:0007669"/>
    <property type="project" value="TreeGrafter"/>
</dbReference>
<dbReference type="InterPro" id="IPR019920">
    <property type="entry name" value="F420-binding_dom_put"/>
</dbReference>